<dbReference type="AlphaFoldDB" id="A0A5B8RK56"/>
<accession>A0A5B8RK56</accession>
<evidence type="ECO:0000256" key="1">
    <source>
        <dbReference type="SAM" id="Phobius"/>
    </source>
</evidence>
<reference evidence="2" key="1">
    <citation type="submission" date="2019-06" db="EMBL/GenBank/DDBJ databases">
        <authorList>
            <person name="Murdoch R.W."/>
            <person name="Fathepure B."/>
        </authorList>
    </citation>
    <scope>NUCLEOTIDE SEQUENCE</scope>
</reference>
<keyword evidence="1" id="KW-0812">Transmembrane</keyword>
<name>A0A5B8RK56_9ZZZZ</name>
<feature type="transmembrane region" description="Helical" evidence="1">
    <location>
        <begin position="12"/>
        <end position="36"/>
    </location>
</feature>
<feature type="transmembrane region" description="Helical" evidence="1">
    <location>
        <begin position="56"/>
        <end position="76"/>
    </location>
</feature>
<evidence type="ECO:0000313" key="2">
    <source>
        <dbReference type="EMBL" id="QEA07994.1"/>
    </source>
</evidence>
<keyword evidence="1" id="KW-0472">Membrane</keyword>
<sequence>MPARAGVRTPLLTTAALAVLGVILRALALLVALAGLDGPPPTIPANLPDVLGHSATAVFALAAVAAAWSVVCAVAVRWR</sequence>
<organism evidence="2">
    <name type="scientific">uncultured organism</name>
    <dbReference type="NCBI Taxonomy" id="155900"/>
    <lineage>
        <taxon>unclassified sequences</taxon>
        <taxon>environmental samples</taxon>
    </lineage>
</organism>
<gene>
    <name evidence="2" type="ORF">KBTEX_04362</name>
</gene>
<protein>
    <submittedName>
        <fullName evidence="2">Uncharacterized protein</fullName>
    </submittedName>
</protein>
<keyword evidence="1" id="KW-1133">Transmembrane helix</keyword>
<proteinExistence type="predicted"/>
<dbReference type="EMBL" id="MN079575">
    <property type="protein sequence ID" value="QEA07994.1"/>
    <property type="molecule type" value="Genomic_DNA"/>
</dbReference>